<comment type="caution">
    <text evidence="1">The sequence shown here is derived from an EMBL/GenBank/DDBJ whole genome shotgun (WGS) entry which is preliminary data.</text>
</comment>
<proteinExistence type="predicted"/>
<gene>
    <name evidence="1" type="ORF">AEth_00182</name>
</gene>
<protein>
    <submittedName>
        <fullName evidence="1">Uncharacterized protein</fullName>
    </submittedName>
</protein>
<reference evidence="2" key="1">
    <citation type="submission" date="2019-01" db="EMBL/GenBank/DDBJ databases">
        <title>Anaerobic oxidation of ethane by archaea from a marine hydrocarbon seep.</title>
        <authorList>
            <person name="Musat F."/>
        </authorList>
    </citation>
    <scope>NUCLEOTIDE SEQUENCE [LARGE SCALE GENOMIC DNA]</scope>
</reference>
<dbReference type="EMBL" id="RPGO01000004">
    <property type="protein sequence ID" value="RZB32836.1"/>
    <property type="molecule type" value="Genomic_DNA"/>
</dbReference>
<name>A0A8B3S5C5_9EURY</name>
<organism evidence="1 2">
    <name type="scientific">Candidatus Argoarchaeum ethanivorans</name>
    <dbReference type="NCBI Taxonomy" id="2608793"/>
    <lineage>
        <taxon>Archaea</taxon>
        <taxon>Methanobacteriati</taxon>
        <taxon>Methanobacteriota</taxon>
        <taxon>Stenosarchaea group</taxon>
        <taxon>Methanomicrobia</taxon>
        <taxon>Methanosarcinales</taxon>
        <taxon>Methanosarcinales incertae sedis</taxon>
        <taxon>GOM Arc I cluster</taxon>
        <taxon>Candidatus Argoarchaeum</taxon>
    </lineage>
</organism>
<sequence length="156" mass="17566">MGVLECISQNSELEEKIVDSCVERKSRCKLKLDGMNEHIILKGESLCSDQKICDCFVFVEGDLESVALVELKSGNAHASEIEEKFKNSLESAIEILDECGVSVGDVRIYLIVLAKNWRTTEHKIIRRSKIRIRGIEEGIITGKCNNSLRDIISRLK</sequence>
<accession>A0A8B3S5C5</accession>
<dbReference type="AlphaFoldDB" id="A0A8B3S5C5"/>
<evidence type="ECO:0000313" key="1">
    <source>
        <dbReference type="EMBL" id="RZB32836.1"/>
    </source>
</evidence>
<dbReference type="Proteomes" id="UP000291831">
    <property type="component" value="Unassembled WGS sequence"/>
</dbReference>
<evidence type="ECO:0000313" key="2">
    <source>
        <dbReference type="Proteomes" id="UP000291831"/>
    </source>
</evidence>